<dbReference type="InterPro" id="IPR037735">
    <property type="entry name" value="AS8-like"/>
</dbReference>
<organism evidence="8 9">
    <name type="scientific">Rhynchospora pubera</name>
    <dbReference type="NCBI Taxonomy" id="906938"/>
    <lineage>
        <taxon>Eukaryota</taxon>
        <taxon>Viridiplantae</taxon>
        <taxon>Streptophyta</taxon>
        <taxon>Embryophyta</taxon>
        <taxon>Tracheophyta</taxon>
        <taxon>Spermatophyta</taxon>
        <taxon>Magnoliopsida</taxon>
        <taxon>Liliopsida</taxon>
        <taxon>Poales</taxon>
        <taxon>Cyperaceae</taxon>
        <taxon>Cyperoideae</taxon>
        <taxon>Rhynchosporeae</taxon>
        <taxon>Rhynchospora</taxon>
    </lineage>
</organism>
<dbReference type="EMBL" id="JAMFTS010000004">
    <property type="protein sequence ID" value="KAJ4758971.1"/>
    <property type="molecule type" value="Genomic_DNA"/>
</dbReference>
<evidence type="ECO:0000256" key="2">
    <source>
        <dbReference type="ARBA" id="ARBA00023015"/>
    </source>
</evidence>
<reference evidence="8" key="1">
    <citation type="submission" date="2022-08" db="EMBL/GenBank/DDBJ databases">
        <authorList>
            <person name="Marques A."/>
        </authorList>
    </citation>
    <scope>NUCLEOTIDE SEQUENCE</scope>
    <source>
        <strain evidence="8">RhyPub2mFocal</strain>
        <tissue evidence="8">Leaves</tissue>
    </source>
</reference>
<keyword evidence="6" id="KW-1133">Transmembrane helix</keyword>
<evidence type="ECO:0000313" key="9">
    <source>
        <dbReference type="Proteomes" id="UP001140206"/>
    </source>
</evidence>
<dbReference type="GO" id="GO:0003677">
    <property type="term" value="F:DNA binding"/>
    <property type="evidence" value="ECO:0007669"/>
    <property type="project" value="UniProtKB-KW"/>
</dbReference>
<evidence type="ECO:0000313" key="8">
    <source>
        <dbReference type="EMBL" id="KAJ4758971.1"/>
    </source>
</evidence>
<keyword evidence="6" id="KW-0472">Membrane</keyword>
<keyword evidence="2" id="KW-0805">Transcription regulation</keyword>
<keyword evidence="4" id="KW-0804">Transcription</keyword>
<dbReference type="PANTHER" id="PTHR36778:SF1">
    <property type="entry name" value="CADMIUM-INDUCED PROTEIN AS8"/>
    <property type="match status" value="1"/>
</dbReference>
<keyword evidence="6" id="KW-0812">Transmembrane</keyword>
<dbReference type="AlphaFoldDB" id="A0AAV8CV48"/>
<dbReference type="InterPro" id="IPR003340">
    <property type="entry name" value="B3_DNA-bd"/>
</dbReference>
<sequence>MTFFKDGWPEFSKFHKLEVGFTQVFRYDEDNMVLKVKVFGLNGFLKDYKQGTIALLKRTGFNASREKSAEKNILKLQKGTMIIKGLFRRYERWNPVHPTLGTFWGMGIGVGCGVGWGPGFGPEVIGYVGAGCGVGFSVGITFIGIGVGLPQNGLVKTSQRAVAASNIVLESAKALAIVMLNGMLWDSMNFLSPQINSLSKQSCQNLSKLRVNAIEATKRVDFTNLNKALSGSMQSSLECLKAFRNQHWPPPNGK</sequence>
<feature type="transmembrane region" description="Helical" evidence="6">
    <location>
        <begin position="124"/>
        <end position="149"/>
    </location>
</feature>
<evidence type="ECO:0000256" key="4">
    <source>
        <dbReference type="ARBA" id="ARBA00023163"/>
    </source>
</evidence>
<feature type="domain" description="TF-B3" evidence="7">
    <location>
        <begin position="1"/>
        <end position="42"/>
    </location>
</feature>
<dbReference type="InterPro" id="IPR015300">
    <property type="entry name" value="DNA-bd_pseudobarrel_sf"/>
</dbReference>
<evidence type="ECO:0000259" key="7">
    <source>
        <dbReference type="PROSITE" id="PS50863"/>
    </source>
</evidence>
<evidence type="ECO:0000256" key="5">
    <source>
        <dbReference type="ARBA" id="ARBA00023242"/>
    </source>
</evidence>
<comment type="caution">
    <text evidence="8">The sequence shown here is derived from an EMBL/GenBank/DDBJ whole genome shotgun (WGS) entry which is preliminary data.</text>
</comment>
<feature type="transmembrane region" description="Helical" evidence="6">
    <location>
        <begin position="161"/>
        <end position="185"/>
    </location>
</feature>
<keyword evidence="5" id="KW-0539">Nucleus</keyword>
<dbReference type="GO" id="GO:0005634">
    <property type="term" value="C:nucleus"/>
    <property type="evidence" value="ECO:0007669"/>
    <property type="project" value="UniProtKB-SubCell"/>
</dbReference>
<keyword evidence="9" id="KW-1185">Reference proteome</keyword>
<feature type="transmembrane region" description="Helical" evidence="6">
    <location>
        <begin position="98"/>
        <end position="118"/>
    </location>
</feature>
<keyword evidence="3" id="KW-0238">DNA-binding</keyword>
<protein>
    <submittedName>
        <fullName evidence="8">Cadmium-induced protein AS8</fullName>
    </submittedName>
</protein>
<dbReference type="Proteomes" id="UP001140206">
    <property type="component" value="Chromosome 4"/>
</dbReference>
<dbReference type="Gene3D" id="2.40.330.10">
    <property type="entry name" value="DNA-binding pseudobarrel domain"/>
    <property type="match status" value="1"/>
</dbReference>
<comment type="subcellular location">
    <subcellularLocation>
        <location evidence="1">Nucleus</location>
    </subcellularLocation>
</comment>
<gene>
    <name evidence="8" type="ORF">LUZ62_069346</name>
</gene>
<evidence type="ECO:0000256" key="3">
    <source>
        <dbReference type="ARBA" id="ARBA00023125"/>
    </source>
</evidence>
<dbReference type="PROSITE" id="PS50863">
    <property type="entry name" value="B3"/>
    <property type="match status" value="1"/>
</dbReference>
<proteinExistence type="predicted"/>
<evidence type="ECO:0000256" key="6">
    <source>
        <dbReference type="SAM" id="Phobius"/>
    </source>
</evidence>
<name>A0AAV8CV48_9POAL</name>
<dbReference type="SUPFAM" id="SSF101936">
    <property type="entry name" value="DNA-binding pseudobarrel domain"/>
    <property type="match status" value="1"/>
</dbReference>
<evidence type="ECO:0000256" key="1">
    <source>
        <dbReference type="ARBA" id="ARBA00004123"/>
    </source>
</evidence>
<dbReference type="PANTHER" id="PTHR36778">
    <property type="entry name" value="CADMIUM-INDUCED PROTEIN AS8"/>
    <property type="match status" value="1"/>
</dbReference>
<accession>A0AAV8CV48</accession>